<dbReference type="EMBL" id="ML976719">
    <property type="protein sequence ID" value="KAF1968574.1"/>
    <property type="molecule type" value="Genomic_DNA"/>
</dbReference>
<accession>A0A6A5UV32</accession>
<protein>
    <recommendedName>
        <fullName evidence="3">Zn(2)-C6 fungal-type domain-containing protein</fullName>
    </recommendedName>
</protein>
<proteinExistence type="predicted"/>
<gene>
    <name evidence="1" type="ORF">BU23DRAFT_261679</name>
</gene>
<dbReference type="AlphaFoldDB" id="A0A6A5UV32"/>
<dbReference type="PROSITE" id="PS51257">
    <property type="entry name" value="PROKAR_LIPOPROTEIN"/>
    <property type="match status" value="1"/>
</dbReference>
<evidence type="ECO:0000313" key="2">
    <source>
        <dbReference type="Proteomes" id="UP000800036"/>
    </source>
</evidence>
<reference evidence="1" key="1">
    <citation type="journal article" date="2020" name="Stud. Mycol.">
        <title>101 Dothideomycetes genomes: a test case for predicting lifestyles and emergence of pathogens.</title>
        <authorList>
            <person name="Haridas S."/>
            <person name="Albert R."/>
            <person name="Binder M."/>
            <person name="Bloem J."/>
            <person name="Labutti K."/>
            <person name="Salamov A."/>
            <person name="Andreopoulos B."/>
            <person name="Baker S."/>
            <person name="Barry K."/>
            <person name="Bills G."/>
            <person name="Bluhm B."/>
            <person name="Cannon C."/>
            <person name="Castanera R."/>
            <person name="Culley D."/>
            <person name="Daum C."/>
            <person name="Ezra D."/>
            <person name="Gonzalez J."/>
            <person name="Henrissat B."/>
            <person name="Kuo A."/>
            <person name="Liang C."/>
            <person name="Lipzen A."/>
            <person name="Lutzoni F."/>
            <person name="Magnuson J."/>
            <person name="Mondo S."/>
            <person name="Nolan M."/>
            <person name="Ohm R."/>
            <person name="Pangilinan J."/>
            <person name="Park H.-J."/>
            <person name="Ramirez L."/>
            <person name="Alfaro M."/>
            <person name="Sun H."/>
            <person name="Tritt A."/>
            <person name="Yoshinaga Y."/>
            <person name="Zwiers L.-H."/>
            <person name="Turgeon B."/>
            <person name="Goodwin S."/>
            <person name="Spatafora J."/>
            <person name="Crous P."/>
            <person name="Grigoriev I."/>
        </authorList>
    </citation>
    <scope>NUCLEOTIDE SEQUENCE</scope>
    <source>
        <strain evidence="1">CBS 107.79</strain>
    </source>
</reference>
<organism evidence="1 2">
    <name type="scientific">Bimuria novae-zelandiae CBS 107.79</name>
    <dbReference type="NCBI Taxonomy" id="1447943"/>
    <lineage>
        <taxon>Eukaryota</taxon>
        <taxon>Fungi</taxon>
        <taxon>Dikarya</taxon>
        <taxon>Ascomycota</taxon>
        <taxon>Pezizomycotina</taxon>
        <taxon>Dothideomycetes</taxon>
        <taxon>Pleosporomycetidae</taxon>
        <taxon>Pleosporales</taxon>
        <taxon>Massarineae</taxon>
        <taxon>Didymosphaeriaceae</taxon>
        <taxon>Bimuria</taxon>
    </lineage>
</organism>
<keyword evidence="2" id="KW-1185">Reference proteome</keyword>
<dbReference type="Proteomes" id="UP000800036">
    <property type="component" value="Unassembled WGS sequence"/>
</dbReference>
<evidence type="ECO:0008006" key="3">
    <source>
        <dbReference type="Google" id="ProtNLM"/>
    </source>
</evidence>
<sequence length="109" mass="11986">MSALSDRQTEGVSDNIQLLSMLASCKCRPGQLPFPHEPCERCRQRGLVCSERQLARRRMQPSSNSFVHLAGHADSSNLAYAQSCSGAHEVQLHYTKPFQATSTGAPQEV</sequence>
<evidence type="ECO:0000313" key="1">
    <source>
        <dbReference type="EMBL" id="KAF1968574.1"/>
    </source>
</evidence>
<name>A0A6A5UV32_9PLEO</name>